<dbReference type="InterPro" id="IPR001841">
    <property type="entry name" value="Znf_RING"/>
</dbReference>
<proteinExistence type="predicted"/>
<dbReference type="Proteomes" id="UP000694620">
    <property type="component" value="Chromosome 9"/>
</dbReference>
<dbReference type="InterPro" id="IPR056870">
    <property type="entry name" value="TTC3/DZIP3/RBM44-like_helical"/>
</dbReference>
<gene>
    <name evidence="7" type="primary">RNF214</name>
</gene>
<dbReference type="OrthoDB" id="9834380at2759"/>
<feature type="region of interest" description="Disordered" evidence="5">
    <location>
        <begin position="154"/>
        <end position="173"/>
    </location>
</feature>
<evidence type="ECO:0000256" key="4">
    <source>
        <dbReference type="PROSITE-ProRule" id="PRU00175"/>
    </source>
</evidence>
<dbReference type="SUPFAM" id="SSF57850">
    <property type="entry name" value="RING/U-box"/>
    <property type="match status" value="1"/>
</dbReference>
<feature type="region of interest" description="Disordered" evidence="5">
    <location>
        <begin position="1"/>
        <end position="56"/>
    </location>
</feature>
<dbReference type="GO" id="GO:0008270">
    <property type="term" value="F:zinc ion binding"/>
    <property type="evidence" value="ECO:0007669"/>
    <property type="project" value="UniProtKB-KW"/>
</dbReference>
<dbReference type="GeneTree" id="ENSGT00940000159470"/>
<evidence type="ECO:0000259" key="6">
    <source>
        <dbReference type="PROSITE" id="PS50089"/>
    </source>
</evidence>
<dbReference type="GO" id="GO:0004842">
    <property type="term" value="F:ubiquitin-protein transferase activity"/>
    <property type="evidence" value="ECO:0007669"/>
    <property type="project" value="TreeGrafter"/>
</dbReference>
<dbReference type="CDD" id="cd16477">
    <property type="entry name" value="RING-H2_RNF214"/>
    <property type="match status" value="1"/>
</dbReference>
<dbReference type="RefSeq" id="XP_028664343.1">
    <property type="nucleotide sequence ID" value="XM_028808510.2"/>
</dbReference>
<dbReference type="InterPro" id="IPR013083">
    <property type="entry name" value="Znf_RING/FYVE/PHD"/>
</dbReference>
<dbReference type="PROSITE" id="PS50089">
    <property type="entry name" value="ZF_RING_2"/>
    <property type="match status" value="1"/>
</dbReference>
<feature type="domain" description="RING-type" evidence="6">
    <location>
        <begin position="445"/>
        <end position="486"/>
    </location>
</feature>
<dbReference type="AlphaFoldDB" id="A0A8C4SP33"/>
<name>A0A8C4SP33_ERPCA</name>
<keyword evidence="1" id="KW-0479">Metal-binding</keyword>
<dbReference type="Gene3D" id="3.30.40.10">
    <property type="entry name" value="Zinc/RING finger domain, C3HC4 (zinc finger)"/>
    <property type="match status" value="1"/>
</dbReference>
<dbReference type="Pfam" id="PF24525">
    <property type="entry name" value="TTC3"/>
    <property type="match status" value="1"/>
</dbReference>
<dbReference type="Pfam" id="PF13639">
    <property type="entry name" value="zf-RING_2"/>
    <property type="match status" value="1"/>
</dbReference>
<evidence type="ECO:0000313" key="7">
    <source>
        <dbReference type="Ensembl" id="ENSECRP00000019959.1"/>
    </source>
</evidence>
<dbReference type="GeneID" id="114656907"/>
<organism evidence="7 8">
    <name type="scientific">Erpetoichthys calabaricus</name>
    <name type="common">Rope fish</name>
    <name type="synonym">Calamoichthys calabaricus</name>
    <dbReference type="NCBI Taxonomy" id="27687"/>
    <lineage>
        <taxon>Eukaryota</taxon>
        <taxon>Metazoa</taxon>
        <taxon>Chordata</taxon>
        <taxon>Craniata</taxon>
        <taxon>Vertebrata</taxon>
        <taxon>Euteleostomi</taxon>
        <taxon>Actinopterygii</taxon>
        <taxon>Polypteriformes</taxon>
        <taxon>Polypteridae</taxon>
        <taxon>Erpetoichthys</taxon>
    </lineage>
</organism>
<keyword evidence="2 4" id="KW-0863">Zinc-finger</keyword>
<reference evidence="7" key="2">
    <citation type="submission" date="2025-08" db="UniProtKB">
        <authorList>
            <consortium name="Ensembl"/>
        </authorList>
    </citation>
    <scope>IDENTIFICATION</scope>
</reference>
<dbReference type="PANTHER" id="PTHR15727">
    <property type="entry name" value="RING FINGER PROTEIN 214"/>
    <property type="match status" value="1"/>
</dbReference>
<dbReference type="Ensembl" id="ENSECRT00000020388.1">
    <property type="protein sequence ID" value="ENSECRP00000019959.1"/>
    <property type="gene ID" value="ENSECRG00000013406.1"/>
</dbReference>
<evidence type="ECO:0000313" key="8">
    <source>
        <dbReference type="Proteomes" id="UP000694620"/>
    </source>
</evidence>
<reference evidence="7" key="3">
    <citation type="submission" date="2025-09" db="UniProtKB">
        <authorList>
            <consortium name="Ensembl"/>
        </authorList>
    </citation>
    <scope>IDENTIFICATION</scope>
</reference>
<evidence type="ECO:0000256" key="2">
    <source>
        <dbReference type="ARBA" id="ARBA00022771"/>
    </source>
</evidence>
<accession>A0A8C4SP33</accession>
<sequence length="490" mass="56097">MSSDVNEEEGENTRESHISNSSTISQAVEWDPEKRDDDGSDGFPENGEDEDTITDLTDQEFVINRQTSDIGLQTECSTAEVAINTIDGYEEHMNHVMAERAVLRERCQEILDKQIQAEKQQQLRMRGLQQQKEECMKRYQETLGQIQEVTTKLEENRRRTEKERREAGTREQEMKREYNRLEETGRRLRQEEEQEKNKVVVLIAEQAEERESWQIELAELRQKQAELNMTTQEEIARAMAAEVSTLECQRELAMTRIEEWLRAAEQYLSGLRLAPTSVELLQLKHEWDTQIGRVRMEVTSMQNLFNSQIQLVRNGNKLDSLPSIIEPVLWPVPRPPSPVAPKQTFQNTAPQQASSKLEILLEKLSSRFPGHTRDQLTALLHQIKKDRGTLAGLSVEELTHQVAQRVAESDQQNRGPTTFPPSYFSTAAFRSQPPRVPAGASRKLCLMCQNAVQPGDLHPLSCSHIVHKECIKVWVQSSRNSGCPFCPSKA</sequence>
<dbReference type="InterPro" id="IPR056872">
    <property type="entry name" value="TTC3/DZIP3-like_helical"/>
</dbReference>
<evidence type="ECO:0000256" key="5">
    <source>
        <dbReference type="SAM" id="MobiDB-lite"/>
    </source>
</evidence>
<feature type="compositionally biased region" description="Acidic residues" evidence="5">
    <location>
        <begin position="1"/>
        <end position="10"/>
    </location>
</feature>
<evidence type="ECO:0000256" key="3">
    <source>
        <dbReference type="ARBA" id="ARBA00022833"/>
    </source>
</evidence>
<keyword evidence="3" id="KW-0862">Zinc</keyword>
<dbReference type="Pfam" id="PF24905">
    <property type="entry name" value="TTC3_9th"/>
    <property type="match status" value="1"/>
</dbReference>
<protein>
    <submittedName>
        <fullName evidence="7">Ring finger protein 214</fullName>
    </submittedName>
</protein>
<evidence type="ECO:0000256" key="1">
    <source>
        <dbReference type="ARBA" id="ARBA00022723"/>
    </source>
</evidence>
<reference evidence="7" key="1">
    <citation type="submission" date="2021-06" db="EMBL/GenBank/DDBJ databases">
        <authorList>
            <consortium name="Wellcome Sanger Institute Data Sharing"/>
        </authorList>
    </citation>
    <scope>NUCLEOTIDE SEQUENCE [LARGE SCALE GENOMIC DNA]</scope>
</reference>
<keyword evidence="8" id="KW-1185">Reference proteome</keyword>
<dbReference type="PANTHER" id="PTHR15727:SF3">
    <property type="entry name" value="RING FINGER PROTEIN 214"/>
    <property type="match status" value="1"/>
</dbReference>